<dbReference type="GO" id="GO:0005739">
    <property type="term" value="C:mitochondrion"/>
    <property type="evidence" value="ECO:0007669"/>
    <property type="project" value="GOC"/>
</dbReference>
<dbReference type="Gene3D" id="3.40.50.12240">
    <property type="match status" value="1"/>
</dbReference>
<evidence type="ECO:0000256" key="7">
    <source>
        <dbReference type="ARBA" id="ARBA00048383"/>
    </source>
</evidence>
<dbReference type="GeneID" id="106752696"/>
<dbReference type="STRING" id="3916.A0A1S3T823"/>
<keyword evidence="3" id="KW-0813">Transport</keyword>
<organism evidence="8 9">
    <name type="scientific">Vigna radiata var. radiata</name>
    <name type="common">Mung bean</name>
    <name type="synonym">Phaseolus aureus</name>
    <dbReference type="NCBI Taxonomy" id="3916"/>
    <lineage>
        <taxon>Eukaryota</taxon>
        <taxon>Viridiplantae</taxon>
        <taxon>Streptophyta</taxon>
        <taxon>Embryophyta</taxon>
        <taxon>Tracheophyta</taxon>
        <taxon>Spermatophyta</taxon>
        <taxon>Magnoliopsida</taxon>
        <taxon>eudicotyledons</taxon>
        <taxon>Gunneridae</taxon>
        <taxon>Pentapetalae</taxon>
        <taxon>rosids</taxon>
        <taxon>fabids</taxon>
        <taxon>Fabales</taxon>
        <taxon>Fabaceae</taxon>
        <taxon>Papilionoideae</taxon>
        <taxon>50 kb inversion clade</taxon>
        <taxon>NPAAA clade</taxon>
        <taxon>indigoferoid/millettioid clade</taxon>
        <taxon>Phaseoleae</taxon>
        <taxon>Vigna</taxon>
    </lineage>
</organism>
<protein>
    <recommendedName>
        <fullName evidence="2">H(+)-transporting two-sector ATPase</fullName>
        <ecNumber evidence="2">7.1.2.2</ecNumber>
    </recommendedName>
</protein>
<dbReference type="InterPro" id="IPR027417">
    <property type="entry name" value="P-loop_NTPase"/>
</dbReference>
<keyword evidence="8" id="KW-1185">Reference proteome</keyword>
<sequence>MIHMITNKLKGTIAMDATKGVVRGWRVLNTDSPITVPVGRATLGRIIDVIGEPIDQKGDLTTEHYFPINRKAPSFVKQATEQPILVIGIKVVDLLAPYQRKERLMTDEQTNICLMADDNIYKNQISFSSDFEISDYSDSEFSLHLQRIIN</sequence>
<dbReference type="InterPro" id="IPR050053">
    <property type="entry name" value="ATPase_alpha/beta_chains"/>
</dbReference>
<evidence type="ECO:0000256" key="3">
    <source>
        <dbReference type="ARBA" id="ARBA00022448"/>
    </source>
</evidence>
<dbReference type="PANTHER" id="PTHR15184">
    <property type="entry name" value="ATP SYNTHASE"/>
    <property type="match status" value="1"/>
</dbReference>
<dbReference type="RefSeq" id="XP_014489916.1">
    <property type="nucleotide sequence ID" value="XM_014634430.1"/>
</dbReference>
<keyword evidence="4" id="KW-0547">Nucleotide-binding</keyword>
<dbReference type="KEGG" id="vra:106752696"/>
<accession>A0A1S3T823</accession>
<dbReference type="GO" id="GO:0042776">
    <property type="term" value="P:proton motive force-driven mitochondrial ATP synthesis"/>
    <property type="evidence" value="ECO:0007669"/>
    <property type="project" value="TreeGrafter"/>
</dbReference>
<evidence type="ECO:0000313" key="9">
    <source>
        <dbReference type="RefSeq" id="XP_014489916.1"/>
    </source>
</evidence>
<evidence type="ECO:0000256" key="1">
    <source>
        <dbReference type="ARBA" id="ARBA00003086"/>
    </source>
</evidence>
<evidence type="ECO:0000256" key="6">
    <source>
        <dbReference type="ARBA" id="ARBA00022840"/>
    </source>
</evidence>
<dbReference type="EC" id="7.1.2.2" evidence="2"/>
<dbReference type="GO" id="GO:0046933">
    <property type="term" value="F:proton-transporting ATP synthase activity, rotational mechanism"/>
    <property type="evidence" value="ECO:0007669"/>
    <property type="project" value="TreeGrafter"/>
</dbReference>
<dbReference type="Proteomes" id="UP000087766">
    <property type="component" value="Unplaced"/>
</dbReference>
<comment type="function">
    <text evidence="1">Mitochondrial membrane ATP synthase (F(1)F(0) ATP synthase or Complex V) produces ATP from ADP in the presence of a proton gradient across the membrane which is generated by electron transport complexes of the respiratory chain. F-type ATPases consist of two structural domains, F(1) - containing the extramembraneous catalytic core, and F(0) - containing the membrane proton channel, linked together by a central stalk and a peripheral stalk. During catalysis, ATP synthesis in the catalytic domain of F(1) is coupled via a rotary mechanism of the central stalk subunits to proton translocation. Subunits alpha and beta form the catalytic core in F(1). Rotation of the central stalk against the surrounding alpha(3)beta(3) subunits leads to hydrolysis of ATP in three separate catalytic sites on the beta subunits.</text>
</comment>
<dbReference type="SUPFAM" id="SSF52540">
    <property type="entry name" value="P-loop containing nucleoside triphosphate hydrolases"/>
    <property type="match status" value="1"/>
</dbReference>
<gene>
    <name evidence="9" type="primary">LOC106752696</name>
</gene>
<proteinExistence type="predicted"/>
<dbReference type="GO" id="GO:0005524">
    <property type="term" value="F:ATP binding"/>
    <property type="evidence" value="ECO:0007669"/>
    <property type="project" value="UniProtKB-KW"/>
</dbReference>
<dbReference type="OrthoDB" id="14523at2759"/>
<comment type="catalytic activity">
    <reaction evidence="7">
        <text>ATP + H2O + 4 H(+)(in) = ADP + phosphate + 5 H(+)(out)</text>
        <dbReference type="Rhea" id="RHEA:57720"/>
        <dbReference type="ChEBI" id="CHEBI:15377"/>
        <dbReference type="ChEBI" id="CHEBI:15378"/>
        <dbReference type="ChEBI" id="CHEBI:30616"/>
        <dbReference type="ChEBI" id="CHEBI:43474"/>
        <dbReference type="ChEBI" id="CHEBI:456216"/>
        <dbReference type="EC" id="7.1.2.2"/>
    </reaction>
</comment>
<name>A0A1S3T823_VIGRR</name>
<keyword evidence="5" id="KW-0375">Hydrogen ion transport</keyword>
<evidence type="ECO:0000313" key="8">
    <source>
        <dbReference type="Proteomes" id="UP000087766"/>
    </source>
</evidence>
<dbReference type="PANTHER" id="PTHR15184:SF80">
    <property type="entry name" value="ATP SYNTHASE SUBUNIT BETA-1, MITOCHONDRIAL-RELATED"/>
    <property type="match status" value="1"/>
</dbReference>
<reference evidence="9" key="1">
    <citation type="submission" date="2025-08" db="UniProtKB">
        <authorList>
            <consortium name="RefSeq"/>
        </authorList>
    </citation>
    <scope>IDENTIFICATION</scope>
    <source>
        <tissue evidence="9">Leaf</tissue>
    </source>
</reference>
<keyword evidence="6" id="KW-0067">ATP-binding</keyword>
<evidence type="ECO:0000256" key="2">
    <source>
        <dbReference type="ARBA" id="ARBA00012473"/>
    </source>
</evidence>
<evidence type="ECO:0000256" key="4">
    <source>
        <dbReference type="ARBA" id="ARBA00022741"/>
    </source>
</evidence>
<keyword evidence="5" id="KW-0406">Ion transport</keyword>
<dbReference type="AlphaFoldDB" id="A0A1S3T823"/>
<evidence type="ECO:0000256" key="5">
    <source>
        <dbReference type="ARBA" id="ARBA00022781"/>
    </source>
</evidence>